<proteinExistence type="predicted"/>
<accession>A0AAD8IHZ7</accession>
<feature type="compositionally biased region" description="Basic and acidic residues" evidence="1">
    <location>
        <begin position="364"/>
        <end position="375"/>
    </location>
</feature>
<feature type="region of interest" description="Disordered" evidence="1">
    <location>
        <begin position="360"/>
        <end position="474"/>
    </location>
</feature>
<feature type="compositionally biased region" description="Polar residues" evidence="1">
    <location>
        <begin position="416"/>
        <end position="442"/>
    </location>
</feature>
<evidence type="ECO:0000259" key="2">
    <source>
        <dbReference type="Pfam" id="PF14111"/>
    </source>
</evidence>
<evidence type="ECO:0000313" key="4">
    <source>
        <dbReference type="Proteomes" id="UP001237642"/>
    </source>
</evidence>
<dbReference type="PANTHER" id="PTHR31286">
    <property type="entry name" value="GLYCINE-RICH CELL WALL STRUCTURAL PROTEIN 1.8-LIKE"/>
    <property type="match status" value="1"/>
</dbReference>
<organism evidence="3 4">
    <name type="scientific">Heracleum sosnowskyi</name>
    <dbReference type="NCBI Taxonomy" id="360622"/>
    <lineage>
        <taxon>Eukaryota</taxon>
        <taxon>Viridiplantae</taxon>
        <taxon>Streptophyta</taxon>
        <taxon>Embryophyta</taxon>
        <taxon>Tracheophyta</taxon>
        <taxon>Spermatophyta</taxon>
        <taxon>Magnoliopsida</taxon>
        <taxon>eudicotyledons</taxon>
        <taxon>Gunneridae</taxon>
        <taxon>Pentapetalae</taxon>
        <taxon>asterids</taxon>
        <taxon>campanulids</taxon>
        <taxon>Apiales</taxon>
        <taxon>Apiaceae</taxon>
        <taxon>Apioideae</taxon>
        <taxon>apioid superclade</taxon>
        <taxon>Tordylieae</taxon>
        <taxon>Tordyliinae</taxon>
        <taxon>Heracleum</taxon>
    </lineage>
</organism>
<evidence type="ECO:0000313" key="3">
    <source>
        <dbReference type="EMBL" id="KAK1384250.1"/>
    </source>
</evidence>
<feature type="compositionally biased region" description="Low complexity" evidence="1">
    <location>
        <begin position="386"/>
        <end position="399"/>
    </location>
</feature>
<comment type="caution">
    <text evidence="3">The sequence shown here is derived from an EMBL/GenBank/DDBJ whole genome shotgun (WGS) entry which is preliminary data.</text>
</comment>
<dbReference type="InterPro" id="IPR040256">
    <property type="entry name" value="At4g02000-like"/>
</dbReference>
<protein>
    <recommendedName>
        <fullName evidence="2">DUF4283 domain-containing protein</fullName>
    </recommendedName>
</protein>
<evidence type="ECO:0000256" key="1">
    <source>
        <dbReference type="SAM" id="MobiDB-lite"/>
    </source>
</evidence>
<name>A0AAD8IHZ7_9APIA</name>
<feature type="domain" description="DUF4283" evidence="2">
    <location>
        <begin position="157"/>
        <end position="237"/>
    </location>
</feature>
<keyword evidence="4" id="KW-1185">Reference proteome</keyword>
<dbReference type="AlphaFoldDB" id="A0AAD8IHZ7"/>
<sequence>MQRMLAKKGISLVELEKEALNERVEFNSGISDSSKFINGRDEFGLPVFTKQNVNCTEAVGVSGVKDAHNVLEDLSDSVHVTNEGKIHGSSPGASVVPRNALEELNVVVEATEPSKATRSQVVKQATSPINNLSFDYVPMPPGVKIVSPPEEVLRQGNNKFKTCIVGPFTRGAPPFSKVAAFAHNVWDKKGLVHISQKHPRTYIFKFDTIANMHSALSNGTWYLDAKPMLVHAWGSKVGEKSTMPLWVKFENIPDCYWTRDGLSFPGSVIGNPLSADDMTSKLEILPFAKLCVEYKIGDELPTKIEVEVLDPFTEMKHIEEVKVSYPSKPLVCSACKSLGHVIGACPNVLRQWVRKETPPLPSKETVEVKEHEQNEPPKASGDNTKQTDTATVQDTQAAVSKTVDGNCPESTKGENGWTTILSRKSKLSPTRGSKPNSSTSTAIKLPIYSALSKSLNKGKNKNARRYGGTRSPSH</sequence>
<dbReference type="Pfam" id="PF14111">
    <property type="entry name" value="DUF4283"/>
    <property type="match status" value="1"/>
</dbReference>
<dbReference type="InterPro" id="IPR025558">
    <property type="entry name" value="DUF4283"/>
</dbReference>
<gene>
    <name evidence="3" type="ORF">POM88_021985</name>
</gene>
<reference evidence="3" key="2">
    <citation type="submission" date="2023-05" db="EMBL/GenBank/DDBJ databases">
        <authorList>
            <person name="Schelkunov M.I."/>
        </authorList>
    </citation>
    <scope>NUCLEOTIDE SEQUENCE</scope>
    <source>
        <strain evidence="3">Hsosn_3</strain>
        <tissue evidence="3">Leaf</tissue>
    </source>
</reference>
<dbReference type="EMBL" id="JAUIZM010000005">
    <property type="protein sequence ID" value="KAK1384250.1"/>
    <property type="molecule type" value="Genomic_DNA"/>
</dbReference>
<reference evidence="3" key="1">
    <citation type="submission" date="2023-02" db="EMBL/GenBank/DDBJ databases">
        <title>Genome of toxic invasive species Heracleum sosnowskyi carries increased number of genes despite the absence of recent whole-genome duplications.</title>
        <authorList>
            <person name="Schelkunov M."/>
            <person name="Shtratnikova V."/>
            <person name="Makarenko M."/>
            <person name="Klepikova A."/>
            <person name="Omelchenko D."/>
            <person name="Novikova G."/>
            <person name="Obukhova E."/>
            <person name="Bogdanov V."/>
            <person name="Penin A."/>
            <person name="Logacheva M."/>
        </authorList>
    </citation>
    <scope>NUCLEOTIDE SEQUENCE</scope>
    <source>
        <strain evidence="3">Hsosn_3</strain>
        <tissue evidence="3">Leaf</tissue>
    </source>
</reference>
<dbReference type="PANTHER" id="PTHR31286:SF165">
    <property type="entry name" value="DUF4283 DOMAIN-CONTAINING PROTEIN"/>
    <property type="match status" value="1"/>
</dbReference>
<dbReference type="Proteomes" id="UP001237642">
    <property type="component" value="Unassembled WGS sequence"/>
</dbReference>